<evidence type="ECO:0000313" key="2">
    <source>
        <dbReference type="EMBL" id="NKG21788.1"/>
    </source>
</evidence>
<gene>
    <name evidence="2" type="ORF">HED64_13855</name>
</gene>
<name>A0ABX1G700_9MICC</name>
<dbReference type="PANTHER" id="PTHR43566:SF2">
    <property type="entry name" value="DUF4143 DOMAIN-CONTAINING PROTEIN"/>
    <property type="match status" value="1"/>
</dbReference>
<dbReference type="InterPro" id="IPR035897">
    <property type="entry name" value="Toll_tir_struct_dom_sf"/>
</dbReference>
<sequence>MQVQRFIQPTLIEYMATTPVVIVEGARAVGKTWLLRELQKANLIAASFTLTEPTQLAAATDNPLAWLRSLPTPFAIDEAQLLPELPLALKALLDETDESVRCVLTGSAAIGQTGLGGTDPLARRSARLTLEPLTEAELAATELRPWSVIDLLFDGSPTIGKTVPLPLDWAERMIRGGLPRYRIMNAGRSLRALHRQIEQDIKAVLTDDVLPGERNDSRIAHDVLTHLLMHPGGELNTTAISKSIGIDTRTVNRYIDILERRFLLDEIPNFHRPSKKSSRTTAKCYPADSALSGSVLLATGRTMTDAMTRGGMMETHIVQQIKAHLGWAEIDVNLTHWRENKNGRTSEVDLVLEDNQGRLVAIEIKAAGAISSSHFKGIRAFKNYYGERFHRGFVIGTGEQAVAFDKDLWALPLTSLSNLELWNAPEVPERISTNDPKSASELEKEDVLPALEEAQIFISYTHQDQDSSTGGDIRQFAADVVDALDGLHGRTVKLFLDVKDVGWGEDLWSRLDQELQASTFLMPFISPRYLKSDGCRREFTSFSEAAQRNASEQLLLPLIWITPPALRSETLTDPVVERLKSTLYLDVTAARRADRGSADYGNLVELVADRLEQVITDREALTNSPADSVSTKLPDGEPEPGFDEYLANAEALLPQTEEALETFVQDFTDLGEALKESFAGLQTKNPTQLRASMVRVGSALKQPNEKLTISAHEATRVWDQLLTNLNRGFSLYSEMDASEMPPDFVETLQSWADQLEAIDSAEVEGIAQQMPKMSSKLAPTSKALLSAVGTLRSMETSIRSWLTAVGQPK</sequence>
<dbReference type="Pfam" id="PF13173">
    <property type="entry name" value="AAA_14"/>
    <property type="match status" value="1"/>
</dbReference>
<dbReference type="InterPro" id="IPR036390">
    <property type="entry name" value="WH_DNA-bd_sf"/>
</dbReference>
<evidence type="ECO:0000259" key="1">
    <source>
        <dbReference type="PROSITE" id="PS50104"/>
    </source>
</evidence>
<dbReference type="Pfam" id="PF13676">
    <property type="entry name" value="TIR_2"/>
    <property type="match status" value="1"/>
</dbReference>
<dbReference type="InterPro" id="IPR025420">
    <property type="entry name" value="DUF4143"/>
</dbReference>
<evidence type="ECO:0000313" key="3">
    <source>
        <dbReference type="Proteomes" id="UP000746595"/>
    </source>
</evidence>
<comment type="caution">
    <text evidence="2">The sequence shown here is derived from an EMBL/GenBank/DDBJ whole genome shotgun (WGS) entry which is preliminary data.</text>
</comment>
<organism evidence="2 3">
    <name type="scientific">Paeniglutamicibacter terrestris</name>
    <dbReference type="NCBI Taxonomy" id="2723403"/>
    <lineage>
        <taxon>Bacteria</taxon>
        <taxon>Bacillati</taxon>
        <taxon>Actinomycetota</taxon>
        <taxon>Actinomycetes</taxon>
        <taxon>Micrococcales</taxon>
        <taxon>Micrococcaceae</taxon>
        <taxon>Paeniglutamicibacter</taxon>
    </lineage>
</organism>
<reference evidence="2 3" key="1">
    <citation type="submission" date="2020-04" db="EMBL/GenBank/DDBJ databases">
        <title>Paeniglutamicibacter sp. ANT13_2, a novel actinomycete isolated from sediment in Antarctica.</title>
        <authorList>
            <person name="Sakdapetsiri C."/>
            <person name="Pinyakong O."/>
        </authorList>
    </citation>
    <scope>NUCLEOTIDE SEQUENCE [LARGE SCALE GENOMIC DNA]</scope>
    <source>
        <strain evidence="2 3">ANT13_2</strain>
    </source>
</reference>
<dbReference type="InterPro" id="IPR000157">
    <property type="entry name" value="TIR_dom"/>
</dbReference>
<dbReference type="SUPFAM" id="SSF52540">
    <property type="entry name" value="P-loop containing nucleoside triphosphate hydrolases"/>
    <property type="match status" value="1"/>
</dbReference>
<accession>A0ABX1G700</accession>
<dbReference type="EMBL" id="JAAWVT010000007">
    <property type="protein sequence ID" value="NKG21788.1"/>
    <property type="molecule type" value="Genomic_DNA"/>
</dbReference>
<dbReference type="InterPro" id="IPR041682">
    <property type="entry name" value="AAA_14"/>
</dbReference>
<dbReference type="RefSeq" id="WP_168152635.1">
    <property type="nucleotide sequence ID" value="NZ_JAAWVT010000007.1"/>
</dbReference>
<feature type="domain" description="TIR" evidence="1">
    <location>
        <begin position="452"/>
        <end position="591"/>
    </location>
</feature>
<dbReference type="SUPFAM" id="SSF52200">
    <property type="entry name" value="Toll/Interleukin receptor TIR domain"/>
    <property type="match status" value="1"/>
</dbReference>
<dbReference type="Gene3D" id="3.40.50.10140">
    <property type="entry name" value="Toll/interleukin-1 receptor homology (TIR) domain"/>
    <property type="match status" value="1"/>
</dbReference>
<dbReference type="InterPro" id="IPR027417">
    <property type="entry name" value="P-loop_NTPase"/>
</dbReference>
<dbReference type="Pfam" id="PF13635">
    <property type="entry name" value="DUF4143"/>
    <property type="match status" value="1"/>
</dbReference>
<protein>
    <submittedName>
        <fullName evidence="2">DUF4143 domain-containing protein</fullName>
    </submittedName>
</protein>
<dbReference type="PROSITE" id="PS50104">
    <property type="entry name" value="TIR"/>
    <property type="match status" value="1"/>
</dbReference>
<dbReference type="SUPFAM" id="SSF46785">
    <property type="entry name" value="Winged helix' DNA-binding domain"/>
    <property type="match status" value="1"/>
</dbReference>
<keyword evidence="3" id="KW-1185">Reference proteome</keyword>
<proteinExistence type="predicted"/>
<dbReference type="PANTHER" id="PTHR43566">
    <property type="entry name" value="CONSERVED PROTEIN"/>
    <property type="match status" value="1"/>
</dbReference>
<dbReference type="Proteomes" id="UP000746595">
    <property type="component" value="Unassembled WGS sequence"/>
</dbReference>